<organism evidence="4 5">
    <name type="scientific">Ditylenchus dipsaci</name>
    <dbReference type="NCBI Taxonomy" id="166011"/>
    <lineage>
        <taxon>Eukaryota</taxon>
        <taxon>Metazoa</taxon>
        <taxon>Ecdysozoa</taxon>
        <taxon>Nematoda</taxon>
        <taxon>Chromadorea</taxon>
        <taxon>Rhabditida</taxon>
        <taxon>Tylenchina</taxon>
        <taxon>Tylenchomorpha</taxon>
        <taxon>Sphaerularioidea</taxon>
        <taxon>Anguinidae</taxon>
        <taxon>Anguininae</taxon>
        <taxon>Ditylenchus</taxon>
    </lineage>
</organism>
<feature type="chain" id="PRO_5038104384" evidence="2">
    <location>
        <begin position="26"/>
        <end position="192"/>
    </location>
</feature>
<sequence length="192" mass="21412">MLADINRKSYLYFVLLCAYLNIAQGQESCGGGNGWSWTMAELKCVFQGAHIISIHDLNDNQFLAEMATQVGIIWLGAAQFGSSRNYVWSDYSPFAFEHWKDNRRPTFHPGRKCSKFVGAPGEYIVSSTGVIQSAQSGDWLQTCCKVAVPYICQKPAMQALPGAIIEDEGGEQFVGPSDIQQELRARRMRFSN</sequence>
<feature type="signal peptide" evidence="2">
    <location>
        <begin position="1"/>
        <end position="25"/>
    </location>
</feature>
<proteinExistence type="predicted"/>
<dbReference type="SMART" id="SM00034">
    <property type="entry name" value="CLECT"/>
    <property type="match status" value="1"/>
</dbReference>
<dbReference type="SUPFAM" id="SSF56436">
    <property type="entry name" value="C-type lectin-like"/>
    <property type="match status" value="1"/>
</dbReference>
<keyword evidence="4" id="KW-1185">Reference proteome</keyword>
<dbReference type="PANTHER" id="PTHR22991:SF40">
    <property type="entry name" value="PROTEIN CBG13490"/>
    <property type="match status" value="1"/>
</dbReference>
<dbReference type="Gene3D" id="3.10.100.10">
    <property type="entry name" value="Mannose-Binding Protein A, subunit A"/>
    <property type="match status" value="1"/>
</dbReference>
<evidence type="ECO:0000259" key="3">
    <source>
        <dbReference type="PROSITE" id="PS50041"/>
    </source>
</evidence>
<protein>
    <submittedName>
        <fullName evidence="5">C-type lectin domain-containing protein</fullName>
    </submittedName>
</protein>
<dbReference type="Proteomes" id="UP000887574">
    <property type="component" value="Unplaced"/>
</dbReference>
<evidence type="ECO:0000313" key="5">
    <source>
        <dbReference type="WBParaSite" id="jg13823"/>
    </source>
</evidence>
<dbReference type="CDD" id="cd00037">
    <property type="entry name" value="CLECT"/>
    <property type="match status" value="1"/>
</dbReference>
<name>A0A915CZ54_9BILA</name>
<dbReference type="InterPro" id="IPR016187">
    <property type="entry name" value="CTDL_fold"/>
</dbReference>
<reference evidence="5" key="1">
    <citation type="submission" date="2022-11" db="UniProtKB">
        <authorList>
            <consortium name="WormBaseParasite"/>
        </authorList>
    </citation>
    <scope>IDENTIFICATION</scope>
</reference>
<evidence type="ECO:0000256" key="2">
    <source>
        <dbReference type="SAM" id="SignalP"/>
    </source>
</evidence>
<dbReference type="InterPro" id="IPR001304">
    <property type="entry name" value="C-type_lectin-like"/>
</dbReference>
<keyword evidence="2" id="KW-0732">Signal</keyword>
<dbReference type="WBParaSite" id="jg13823">
    <property type="protein sequence ID" value="jg13823"/>
    <property type="gene ID" value="jg13823"/>
</dbReference>
<dbReference type="Pfam" id="PF00059">
    <property type="entry name" value="Lectin_C"/>
    <property type="match status" value="1"/>
</dbReference>
<evidence type="ECO:0000313" key="4">
    <source>
        <dbReference type="Proteomes" id="UP000887574"/>
    </source>
</evidence>
<dbReference type="InterPro" id="IPR016186">
    <property type="entry name" value="C-type_lectin-like/link_sf"/>
</dbReference>
<dbReference type="PROSITE" id="PS50041">
    <property type="entry name" value="C_TYPE_LECTIN_2"/>
    <property type="match status" value="1"/>
</dbReference>
<accession>A0A915CZ54</accession>
<evidence type="ECO:0000256" key="1">
    <source>
        <dbReference type="ARBA" id="ARBA00023157"/>
    </source>
</evidence>
<keyword evidence="1" id="KW-1015">Disulfide bond</keyword>
<dbReference type="PANTHER" id="PTHR22991">
    <property type="entry name" value="PROTEIN CBG13490"/>
    <property type="match status" value="1"/>
</dbReference>
<dbReference type="InterPro" id="IPR050976">
    <property type="entry name" value="Snaclec"/>
</dbReference>
<feature type="domain" description="C-type lectin" evidence="3">
    <location>
        <begin position="36"/>
        <end position="153"/>
    </location>
</feature>
<dbReference type="AlphaFoldDB" id="A0A915CZ54"/>